<protein>
    <submittedName>
        <fullName evidence="1">Uncharacterized protein</fullName>
    </submittedName>
</protein>
<gene>
    <name evidence="1" type="ORF">RHMOL_Rhmol06G0155000</name>
</gene>
<dbReference type="EMBL" id="CM046393">
    <property type="protein sequence ID" value="KAI8551053.1"/>
    <property type="molecule type" value="Genomic_DNA"/>
</dbReference>
<evidence type="ECO:0000313" key="1">
    <source>
        <dbReference type="EMBL" id="KAI8551053.1"/>
    </source>
</evidence>
<organism evidence="1 2">
    <name type="scientific">Rhododendron molle</name>
    <name type="common">Chinese azalea</name>
    <name type="synonym">Azalea mollis</name>
    <dbReference type="NCBI Taxonomy" id="49168"/>
    <lineage>
        <taxon>Eukaryota</taxon>
        <taxon>Viridiplantae</taxon>
        <taxon>Streptophyta</taxon>
        <taxon>Embryophyta</taxon>
        <taxon>Tracheophyta</taxon>
        <taxon>Spermatophyta</taxon>
        <taxon>Magnoliopsida</taxon>
        <taxon>eudicotyledons</taxon>
        <taxon>Gunneridae</taxon>
        <taxon>Pentapetalae</taxon>
        <taxon>asterids</taxon>
        <taxon>Ericales</taxon>
        <taxon>Ericaceae</taxon>
        <taxon>Ericoideae</taxon>
        <taxon>Rhodoreae</taxon>
        <taxon>Rhododendron</taxon>
    </lineage>
</organism>
<sequence>MILIIPSSNPIPNKHTHYQSLLITNPISLRIPILIPSPYESHPSITVIKRALGILITSSFFGSIDKRNYFTSDVKINPNNLINTRYKLIKG</sequence>
<reference evidence="1" key="1">
    <citation type="submission" date="2022-02" db="EMBL/GenBank/DDBJ databases">
        <title>Plant Genome Project.</title>
        <authorList>
            <person name="Zhang R.-G."/>
        </authorList>
    </citation>
    <scope>NUCLEOTIDE SEQUENCE</scope>
    <source>
        <strain evidence="1">AT1</strain>
    </source>
</reference>
<dbReference type="Proteomes" id="UP001062846">
    <property type="component" value="Chromosome 6"/>
</dbReference>
<keyword evidence="2" id="KW-1185">Reference proteome</keyword>
<evidence type="ECO:0000313" key="2">
    <source>
        <dbReference type="Proteomes" id="UP001062846"/>
    </source>
</evidence>
<proteinExistence type="predicted"/>
<name>A0ACC0NEN9_RHOML</name>
<comment type="caution">
    <text evidence="1">The sequence shown here is derived from an EMBL/GenBank/DDBJ whole genome shotgun (WGS) entry which is preliminary data.</text>
</comment>
<accession>A0ACC0NEN9</accession>